<feature type="compositionally biased region" description="Low complexity" evidence="1">
    <location>
        <begin position="707"/>
        <end position="726"/>
    </location>
</feature>
<keyword evidence="3" id="KW-1185">Reference proteome</keyword>
<feature type="compositionally biased region" description="Basic and acidic residues" evidence="1">
    <location>
        <begin position="1404"/>
        <end position="1414"/>
    </location>
</feature>
<feature type="compositionally biased region" description="Low complexity" evidence="1">
    <location>
        <begin position="154"/>
        <end position="171"/>
    </location>
</feature>
<feature type="compositionally biased region" description="Polar residues" evidence="1">
    <location>
        <begin position="1212"/>
        <end position="1222"/>
    </location>
</feature>
<feature type="compositionally biased region" description="Low complexity" evidence="1">
    <location>
        <begin position="803"/>
        <end position="823"/>
    </location>
</feature>
<feature type="region of interest" description="Disordered" evidence="1">
    <location>
        <begin position="37"/>
        <end position="340"/>
    </location>
</feature>
<evidence type="ECO:0000313" key="2">
    <source>
        <dbReference type="EMBL" id="OCF31078.1"/>
    </source>
</evidence>
<name>A0A1B9GJ99_9TREE</name>
<sequence>MHLNVEYDLENLKSRAYASPKQTQHVKVYLPSTSSFGIPSSPYPITSSSAFLQPETPTPSGSGSSGQGLGNSSMFEMPMAKPKQRNDRKGKGKEVVPVTASGTATPRAADQQEAGGKSNATKKGKAKKTPAKQGKATAGSPMLEALATTTAVLSSKIPTGSTTPSSSVTPAKSKKRKRDDPTPEPTTLDEPASNLPNNDASSSTHSRKSTSPKKKRVKKNKTDPKSTRNPASLKQPLESAQPTPPAPSPASAIPASFNRYKPNKPSPLGRVSEPPEETVQGAQTPLKARKQRQRGKKKNETGSEPIPELPASNRFGVSDSAAELEVPAQPELEEPAPPQIARPRPASYVFPLHPILLSFPELLYHRPPEADPRFSSSAIDRTLDDFALPAVFDDEESQHGSEVFEEEEVAPTPDPDFADDAGPAKPGIESVGPARPTSPPAKATIMAEGASKVMDAGTSMQPNGPEEAGGNLSASTESAGRATRPDLTQGRLLSHDAHMAEQEVSISSMNETADNGGSGVENELPVERTPQVQAADNVPNEGEKQYGAADTEVDEATDNITTLRATEAAIVHQPSSPTVPISPLSTSSFSASDNARIRTHIHSNHHVALAARGQCVICAGPPHLQKDCPTVKEGLDSLRVLLDNRKQEIKTLFRDSSIEAIEAWVERLHRITNSVKGIKPIVSPSIATRVSSAIAPPSGLQVNGKKSPSTTIQPPAASSPTPSTSPESVRPIVASPPLLNREHSLPPIHLKALASKAGSVSGLSVSDAVIETGSSASESEDSQSGSDDDDESISGHAQDSDTESTSSKLSSRSGSSTSSTRSSNAGKRLDVTKLDSQASLMDFLTAPLSQKQKRSARLSAAHMHDIDYEGAQDASDIEDSPERVPATSQANRIRRGSESSVGEFEEEVLVPGQAAGDDGDDDVLPFSQAPSLWPIRGDTESIEPETTDEPVSPALAANPIERHANPAASPRPSDQTRRSLTDMAQGSSPSLFIAELPGSIALQEAIEEDAAPERWVDQPFLSENGLLPPSSTGSSTHEVHDWGPSMRGTQVLESLPESQDPECTPRPLMRRVTRSKAIQEKEEPNQLNSVNQEEEPMQLDSAINIHLGNIPASSQVSDRPASPPRRRLRSASREPTIEPPPLSPRVGSTSRRIFSASQPTSSSPGLSRRLRSQSPSSSLPVVRRSARHTTPLDQIDELAASPAVPARRSTRRGTTPLRSSQVDELESSPPLPTSARIPGSIPEEEDGEDDEQQGQITQVTPDALVPETQLESESASLQPRNQTPSQARRSLRSHPSPLFMTQGSQIPQTQAYNLYPSLSSSEIGLGETPRAKTAGGGGIGLLSSPISEKRLVVPESKGMNGTTPLGRRVSFKASSPIIEEAEESDDGGNDGGNDNANGDTGITADHDHNGDHLLHSPSSSEDENERMPSVPLPPPARRQLRHSISTPSLYPALPLPSSRLPRTQSASQPSPVSLFPTLGSLPREQLRSQFVSLSQSDTAARKPRASLPANMMSMSQPSQPTATTIRPGRASFGGGRRMPVAANGKTANGIGRANGSESDSSGSSDSDSDEEKTPAGLKGRIARGDQNKRKKRVSGQPPVVRW</sequence>
<feature type="compositionally biased region" description="Low complexity" evidence="1">
    <location>
        <begin position="321"/>
        <end position="330"/>
    </location>
</feature>
<feature type="region of interest" description="Disordered" evidence="1">
    <location>
        <begin position="844"/>
        <end position="987"/>
    </location>
</feature>
<accession>A0A1B9GJ99</accession>
<feature type="region of interest" description="Disordered" evidence="1">
    <location>
        <begin position="1322"/>
        <end position="1602"/>
    </location>
</feature>
<feature type="region of interest" description="Disordered" evidence="1">
    <location>
        <begin position="1021"/>
        <end position="1305"/>
    </location>
</feature>
<gene>
    <name evidence="2" type="ORF">I316_07209</name>
</gene>
<organism evidence="2 3">
    <name type="scientific">Kwoniella heveanensis BCC8398</name>
    <dbReference type="NCBI Taxonomy" id="1296120"/>
    <lineage>
        <taxon>Eukaryota</taxon>
        <taxon>Fungi</taxon>
        <taxon>Dikarya</taxon>
        <taxon>Basidiomycota</taxon>
        <taxon>Agaricomycotina</taxon>
        <taxon>Tremellomycetes</taxon>
        <taxon>Tremellales</taxon>
        <taxon>Cryptococcaceae</taxon>
        <taxon>Kwoniella</taxon>
    </lineage>
</organism>
<feature type="compositionally biased region" description="Basic and acidic residues" evidence="1">
    <location>
        <begin position="84"/>
        <end position="94"/>
    </location>
</feature>
<feature type="compositionally biased region" description="Acidic residues" evidence="1">
    <location>
        <begin position="778"/>
        <end position="792"/>
    </location>
</feature>
<feature type="region of interest" description="Disordered" evidence="1">
    <location>
        <begin position="395"/>
        <end position="443"/>
    </location>
</feature>
<feature type="region of interest" description="Disordered" evidence="1">
    <location>
        <begin position="696"/>
        <end position="732"/>
    </location>
</feature>
<feature type="compositionally biased region" description="Acidic residues" evidence="1">
    <location>
        <begin position="1379"/>
        <end position="1388"/>
    </location>
</feature>
<evidence type="ECO:0000256" key="1">
    <source>
        <dbReference type="SAM" id="MobiDB-lite"/>
    </source>
</evidence>
<feature type="compositionally biased region" description="Basic residues" evidence="1">
    <location>
        <begin position="120"/>
        <end position="130"/>
    </location>
</feature>
<dbReference type="Proteomes" id="UP000092666">
    <property type="component" value="Unassembled WGS sequence"/>
</dbReference>
<feature type="compositionally biased region" description="Low complexity" evidence="1">
    <location>
        <begin position="38"/>
        <end position="49"/>
    </location>
</feature>
<feature type="compositionally biased region" description="Basic residues" evidence="1">
    <location>
        <begin position="287"/>
        <end position="297"/>
    </location>
</feature>
<evidence type="ECO:0000313" key="3">
    <source>
        <dbReference type="Proteomes" id="UP000092666"/>
    </source>
</evidence>
<feature type="compositionally biased region" description="Polar residues" evidence="1">
    <location>
        <begin position="1269"/>
        <end position="1288"/>
    </location>
</feature>
<feature type="region of interest" description="Disordered" evidence="1">
    <location>
        <begin position="771"/>
        <end position="831"/>
    </location>
</feature>
<feature type="compositionally biased region" description="Polar residues" evidence="1">
    <location>
        <begin position="1512"/>
        <end position="1524"/>
    </location>
</feature>
<feature type="compositionally biased region" description="Basic residues" evidence="1">
    <location>
        <begin position="205"/>
        <end position="219"/>
    </location>
</feature>
<feature type="compositionally biased region" description="Polar residues" evidence="1">
    <location>
        <begin position="1487"/>
        <end position="1498"/>
    </location>
</feature>
<feature type="compositionally biased region" description="Polar residues" evidence="1">
    <location>
        <begin position="1462"/>
        <end position="1471"/>
    </location>
</feature>
<protein>
    <submittedName>
        <fullName evidence="2">Uncharacterized protein</fullName>
    </submittedName>
</protein>
<proteinExistence type="predicted"/>
<feature type="compositionally biased region" description="Polar residues" evidence="1">
    <location>
        <begin position="1146"/>
        <end position="1160"/>
    </location>
</feature>
<feature type="compositionally biased region" description="Low complexity" evidence="1">
    <location>
        <begin position="1555"/>
        <end position="1565"/>
    </location>
</feature>
<dbReference type="OrthoDB" id="2565095at2759"/>
<reference evidence="3" key="2">
    <citation type="submission" date="2013-12" db="EMBL/GenBank/DDBJ databases">
        <title>Evolution of pathogenesis and genome organization in the Tremellales.</title>
        <authorList>
            <person name="Cuomo C."/>
            <person name="Litvintseva A."/>
            <person name="Heitman J."/>
            <person name="Chen Y."/>
            <person name="Sun S."/>
            <person name="Springer D."/>
            <person name="Dromer F."/>
            <person name="Young S."/>
            <person name="Zeng Q."/>
            <person name="Chapman S."/>
            <person name="Gujja S."/>
            <person name="Saif S."/>
            <person name="Birren B."/>
        </authorList>
    </citation>
    <scope>NUCLEOTIDE SEQUENCE [LARGE SCALE GENOMIC DNA]</scope>
    <source>
        <strain evidence="3">BCC8398</strain>
    </source>
</reference>
<dbReference type="STRING" id="1296120.A0A1B9GJ99"/>
<feature type="region of interest" description="Disordered" evidence="1">
    <location>
        <begin position="455"/>
        <end position="487"/>
    </location>
</feature>
<feature type="compositionally biased region" description="Acidic residues" evidence="1">
    <location>
        <begin position="1242"/>
        <end position="1252"/>
    </location>
</feature>
<feature type="compositionally biased region" description="Low complexity" evidence="1">
    <location>
        <begin position="1161"/>
        <end position="1183"/>
    </location>
</feature>
<feature type="compositionally biased region" description="Low complexity" evidence="1">
    <location>
        <begin position="1445"/>
        <end position="1461"/>
    </location>
</feature>
<dbReference type="EMBL" id="KI669513">
    <property type="protein sequence ID" value="OCF31078.1"/>
    <property type="molecule type" value="Genomic_DNA"/>
</dbReference>
<reference evidence="2 3" key="1">
    <citation type="submission" date="2013-07" db="EMBL/GenBank/DDBJ databases">
        <title>The Genome Sequence of Cryptococcus heveanensis BCC8398.</title>
        <authorList>
            <consortium name="The Broad Institute Genome Sequencing Platform"/>
            <person name="Cuomo C."/>
            <person name="Litvintseva A."/>
            <person name="Chen Y."/>
            <person name="Heitman J."/>
            <person name="Sun S."/>
            <person name="Springer D."/>
            <person name="Dromer F."/>
            <person name="Young S.K."/>
            <person name="Zeng Q."/>
            <person name="Gargeya S."/>
            <person name="Fitzgerald M."/>
            <person name="Abouelleil A."/>
            <person name="Alvarado L."/>
            <person name="Berlin A.M."/>
            <person name="Chapman S.B."/>
            <person name="Dewar J."/>
            <person name="Goldberg J."/>
            <person name="Griggs A."/>
            <person name="Gujja S."/>
            <person name="Hansen M."/>
            <person name="Howarth C."/>
            <person name="Imamovic A."/>
            <person name="Larimer J."/>
            <person name="McCowan C."/>
            <person name="Murphy C."/>
            <person name="Pearson M."/>
            <person name="Priest M."/>
            <person name="Roberts A."/>
            <person name="Saif S."/>
            <person name="Shea T."/>
            <person name="Sykes S."/>
            <person name="Wortman J."/>
            <person name="Nusbaum C."/>
            <person name="Birren B."/>
        </authorList>
    </citation>
    <scope>NUCLEOTIDE SEQUENCE [LARGE SCALE GENOMIC DNA]</scope>
    <source>
        <strain evidence="2 3">BCC8398</strain>
    </source>
</reference>